<dbReference type="SUPFAM" id="SSF48403">
    <property type="entry name" value="Ankyrin repeat"/>
    <property type="match status" value="1"/>
</dbReference>
<dbReference type="GO" id="GO:0004197">
    <property type="term" value="F:cysteine-type endopeptidase activity"/>
    <property type="evidence" value="ECO:0007669"/>
    <property type="project" value="InterPro"/>
</dbReference>
<comment type="caution">
    <text evidence="4">The sequence shown here is derived from an EMBL/GenBank/DDBJ whole genome shotgun (WGS) entry which is preliminary data.</text>
</comment>
<dbReference type="InterPro" id="IPR029030">
    <property type="entry name" value="Caspase-like_dom_sf"/>
</dbReference>
<protein>
    <recommendedName>
        <fullName evidence="3">Peptidase C14 caspase domain-containing protein</fullName>
    </recommendedName>
</protein>
<dbReference type="Pfam" id="PF00023">
    <property type="entry name" value="Ank"/>
    <property type="match status" value="1"/>
</dbReference>
<keyword evidence="1" id="KW-0677">Repeat</keyword>
<evidence type="ECO:0000256" key="1">
    <source>
        <dbReference type="ARBA" id="ARBA00022737"/>
    </source>
</evidence>
<dbReference type="Pfam" id="PF00656">
    <property type="entry name" value="Peptidase_C14"/>
    <property type="match status" value="1"/>
</dbReference>
<dbReference type="GO" id="GO:0006508">
    <property type="term" value="P:proteolysis"/>
    <property type="evidence" value="ECO:0007669"/>
    <property type="project" value="InterPro"/>
</dbReference>
<reference evidence="4" key="1">
    <citation type="submission" date="2019-10" db="EMBL/GenBank/DDBJ databases">
        <title>Metagenomic sequencing of thiosulfate-disproportionating enrichment culture.</title>
        <authorList>
            <person name="Umezawa K."/>
            <person name="Kojima H."/>
            <person name="Fukui M."/>
        </authorList>
    </citation>
    <scope>NUCLEOTIDE SEQUENCE</scope>
    <source>
        <strain evidence="4">45J</strain>
    </source>
</reference>
<dbReference type="Gene3D" id="3.40.50.1460">
    <property type="match status" value="1"/>
</dbReference>
<accession>A0A5J4L0S9</accession>
<dbReference type="InterPro" id="IPR036770">
    <property type="entry name" value="Ankyrin_rpt-contain_sf"/>
</dbReference>
<dbReference type="PRINTS" id="PR01415">
    <property type="entry name" value="ANKYRIN"/>
</dbReference>
<dbReference type="PROSITE" id="PS50088">
    <property type="entry name" value="ANK_REPEAT"/>
    <property type="match status" value="4"/>
</dbReference>
<dbReference type="PANTHER" id="PTHR24171">
    <property type="entry name" value="ANKYRIN REPEAT DOMAIN-CONTAINING PROTEIN 39-RELATED"/>
    <property type="match status" value="1"/>
</dbReference>
<dbReference type="PROSITE" id="PS50297">
    <property type="entry name" value="ANK_REP_REGION"/>
    <property type="match status" value="3"/>
</dbReference>
<evidence type="ECO:0000259" key="3">
    <source>
        <dbReference type="Pfam" id="PF00656"/>
    </source>
</evidence>
<evidence type="ECO:0000256" key="2">
    <source>
        <dbReference type="ARBA" id="ARBA00023043"/>
    </source>
</evidence>
<dbReference type="InterPro" id="IPR011600">
    <property type="entry name" value="Pept_C14_caspase"/>
</dbReference>
<dbReference type="SUPFAM" id="SSF52129">
    <property type="entry name" value="Caspase-like"/>
    <property type="match status" value="1"/>
</dbReference>
<dbReference type="Pfam" id="PF12796">
    <property type="entry name" value="Ank_2"/>
    <property type="match status" value="1"/>
</dbReference>
<dbReference type="SMART" id="SM00248">
    <property type="entry name" value="ANK"/>
    <property type="match status" value="4"/>
</dbReference>
<dbReference type="InterPro" id="IPR002110">
    <property type="entry name" value="Ankyrin_rpt"/>
</dbReference>
<feature type="domain" description="Peptidase C14 caspase" evidence="3">
    <location>
        <begin position="308"/>
        <end position="532"/>
    </location>
</feature>
<name>A0A5J4L0S9_9ZZZZ</name>
<dbReference type="AlphaFoldDB" id="A0A5J4L0S9"/>
<dbReference type="Gene3D" id="1.25.40.20">
    <property type="entry name" value="Ankyrin repeat-containing domain"/>
    <property type="match status" value="1"/>
</dbReference>
<evidence type="ECO:0000313" key="4">
    <source>
        <dbReference type="EMBL" id="GER92367.1"/>
    </source>
</evidence>
<dbReference type="EMBL" id="BLAB01000001">
    <property type="protein sequence ID" value="GER92367.1"/>
    <property type="molecule type" value="Genomic_DNA"/>
</dbReference>
<gene>
    <name evidence="4" type="ORF">A45J_0082</name>
</gene>
<sequence>MKRIFSFELIILVLMTITYLIPLEAFATEMIPGEVLQEIRKMTVPSDQKIEISTTISRERGIIYVVKYIGDDYVDEIRLAKKGSFVNVVFYDITMPERVYKRGLSQNYQIMDAAKMGDIVGVKELLGKGADVNAKDSNGWTALIWAAMEGKIDVINFLISKGANVYVKDNMGWTALMRAATKGHTSVMELLINKGIDVNAKANDGWTALTEAAWYGHVSAVYLLLNKGADIDYAIIRLESQAIKDPEKTSYYKQAIALLERLRPKKEMVSQQLPSQVAVKQDIHPVIKSDIDELPTIVNKHKIIGDKDIAIIIGIEKYQGLPKSDYSKNDAKLVKDYLKALGFQERNIELITDEKATLSAITKTIEAWLPNRVKPDGRVFVYYSGHGAPEPKTGDAYIVPYDGDPNYLEVTGYPLKRLYAKLGELKAKEVIVALDSCFSGAGGRSVLAKGARPLVIMAAGAILPSNIVVLSATQGTQISTSSPEKGHGVFTYYFLKALKEGKKTISEIYEHIKPLVEDEAKQLNVQQSPSINPDAEKLKGRFILRR</sequence>
<keyword evidence="2" id="KW-0040">ANK repeat</keyword>
<proteinExistence type="predicted"/>
<organism evidence="4">
    <name type="scientific">hot springs metagenome</name>
    <dbReference type="NCBI Taxonomy" id="433727"/>
    <lineage>
        <taxon>unclassified sequences</taxon>
        <taxon>metagenomes</taxon>
        <taxon>ecological metagenomes</taxon>
    </lineage>
</organism>